<comment type="caution">
    <text evidence="1">The sequence shown here is derived from an EMBL/GenBank/DDBJ whole genome shotgun (WGS) entry which is preliminary data.</text>
</comment>
<proteinExistence type="predicted"/>
<name>A0A0F9RM48_9ZZZZ</name>
<reference evidence="1" key="1">
    <citation type="journal article" date="2015" name="Nature">
        <title>Complex archaea that bridge the gap between prokaryotes and eukaryotes.</title>
        <authorList>
            <person name="Spang A."/>
            <person name="Saw J.H."/>
            <person name="Jorgensen S.L."/>
            <person name="Zaremba-Niedzwiedzka K."/>
            <person name="Martijn J."/>
            <person name="Lind A.E."/>
            <person name="van Eijk R."/>
            <person name="Schleper C."/>
            <person name="Guy L."/>
            <person name="Ettema T.J."/>
        </authorList>
    </citation>
    <scope>NUCLEOTIDE SEQUENCE</scope>
</reference>
<protein>
    <submittedName>
        <fullName evidence="1">Uncharacterized protein</fullName>
    </submittedName>
</protein>
<gene>
    <name evidence="1" type="ORF">LCGC14_0628830</name>
</gene>
<organism evidence="1">
    <name type="scientific">marine sediment metagenome</name>
    <dbReference type="NCBI Taxonomy" id="412755"/>
    <lineage>
        <taxon>unclassified sequences</taxon>
        <taxon>metagenomes</taxon>
        <taxon>ecological metagenomes</taxon>
    </lineage>
</organism>
<sequence>MNYLSIKAIKMNELEARVLWSVSAAKNGAILVRSEKALPDIEIIAELTAAKHLIMERTILGNTVRNGTGVHLTFSRGAIKKLATGKSAKKHLQKYAAFLSSRLVGAQVEVNKKMDRLPCDDTPASEVVSPDARTYIELETPAIGRVLISDHALQRFIERFFPGKQENALKSLEERLLNPELRPVKLPENVRAHKDRKYGQERRRVYRHPTDVVHFGVITRGEDQILVTVFNRNDTEISSEMDEAVHIEQ</sequence>
<dbReference type="EMBL" id="LAZR01001093">
    <property type="protein sequence ID" value="KKN50847.1"/>
    <property type="molecule type" value="Genomic_DNA"/>
</dbReference>
<evidence type="ECO:0000313" key="1">
    <source>
        <dbReference type="EMBL" id="KKN50847.1"/>
    </source>
</evidence>
<accession>A0A0F9RM48</accession>
<dbReference type="AlphaFoldDB" id="A0A0F9RM48"/>